<dbReference type="SMART" id="SM00855">
    <property type="entry name" value="PGAM"/>
    <property type="match status" value="1"/>
</dbReference>
<reference evidence="3 4" key="1">
    <citation type="submission" date="2018-09" db="EMBL/GenBank/DDBJ databases">
        <title>The complete genome sequence of Neokomagataea tanensis NBRC 106556(T).</title>
        <authorList>
            <person name="Chua K.-O."/>
            <person name="See-Too W.-S."/>
            <person name="Hong K.-W."/>
            <person name="Yin W.-F."/>
            <person name="Chan K.-G."/>
        </authorList>
    </citation>
    <scope>NUCLEOTIDE SEQUENCE [LARGE SCALE GENOMIC DNA]</scope>
    <source>
        <strain evidence="4">AH13 \ NBRC 106556</strain>
    </source>
</reference>
<dbReference type="SUPFAM" id="SSF53254">
    <property type="entry name" value="Phosphoglycerate mutase-like"/>
    <property type="match status" value="1"/>
</dbReference>
<dbReference type="PANTHER" id="PTHR48100:SF1">
    <property type="entry name" value="HISTIDINE PHOSPHATASE FAMILY PROTEIN-RELATED"/>
    <property type="match status" value="1"/>
</dbReference>
<evidence type="ECO:0000313" key="3">
    <source>
        <dbReference type="EMBL" id="QDH25233.1"/>
    </source>
</evidence>
<protein>
    <submittedName>
        <fullName evidence="3">Histidine phosphatase family protein</fullName>
    </submittedName>
</protein>
<keyword evidence="4" id="KW-1185">Reference proteome</keyword>
<accession>A0A4Y6V5N2</accession>
<dbReference type="Gene3D" id="3.40.50.1240">
    <property type="entry name" value="Phosphoglycerate mutase-like"/>
    <property type="match status" value="1"/>
</dbReference>
<feature type="active site" description="Proton donor/acceptor" evidence="1">
    <location>
        <position position="114"/>
    </location>
</feature>
<gene>
    <name evidence="3" type="ORF">D5366_08415</name>
</gene>
<dbReference type="PANTHER" id="PTHR48100">
    <property type="entry name" value="BROAD-SPECIFICITY PHOSPHATASE YOR283W-RELATED"/>
    <property type="match status" value="1"/>
</dbReference>
<organism evidence="3 4">
    <name type="scientific">Neokomagataea tanensis</name>
    <dbReference type="NCBI Taxonomy" id="661191"/>
    <lineage>
        <taxon>Bacteria</taxon>
        <taxon>Pseudomonadati</taxon>
        <taxon>Pseudomonadota</taxon>
        <taxon>Alphaproteobacteria</taxon>
        <taxon>Acetobacterales</taxon>
        <taxon>Acetobacteraceae</taxon>
        <taxon>Neokomagataea</taxon>
    </lineage>
</organism>
<dbReference type="CDD" id="cd07067">
    <property type="entry name" value="HP_PGM_like"/>
    <property type="match status" value="1"/>
</dbReference>
<dbReference type="InterPro" id="IPR029033">
    <property type="entry name" value="His_PPase_superfam"/>
</dbReference>
<dbReference type="GO" id="GO:0016791">
    <property type="term" value="F:phosphatase activity"/>
    <property type="evidence" value="ECO:0007669"/>
    <property type="project" value="TreeGrafter"/>
</dbReference>
<dbReference type="GO" id="GO:0005737">
    <property type="term" value="C:cytoplasm"/>
    <property type="evidence" value="ECO:0007669"/>
    <property type="project" value="TreeGrafter"/>
</dbReference>
<sequence>MSDKTQITPPEAHGHFLDEPELPSGVTRFWLIRHAVVEPEARKVMYGALDVALCAQTMAKQKAGYRSLAQRLPKNAVWVSSPLQRARETARALIEASEGREDIASLQVDERFVEQSIGDWHGTPHQEFPSLLSLPPNPFWSLAATETPPGGESMLDVGARVGKALEERAALNAGKDTVIVSHGGAIRAALAHALQVHPETALRFTIQNLSLSIIERIGGIWRVIKVNELPDFGG</sequence>
<dbReference type="EMBL" id="CP032485">
    <property type="protein sequence ID" value="QDH25233.1"/>
    <property type="molecule type" value="Genomic_DNA"/>
</dbReference>
<dbReference type="OrthoDB" id="8347407at2"/>
<evidence type="ECO:0000256" key="2">
    <source>
        <dbReference type="PIRSR" id="PIRSR613078-2"/>
    </source>
</evidence>
<dbReference type="KEGG" id="ntn:D5366_08415"/>
<dbReference type="Pfam" id="PF00300">
    <property type="entry name" value="His_Phos_1"/>
    <property type="match status" value="1"/>
</dbReference>
<name>A0A4Y6V5N2_9PROT</name>
<feature type="binding site" evidence="2">
    <location>
        <position position="85"/>
    </location>
    <ligand>
        <name>substrate</name>
    </ligand>
</feature>
<dbReference type="Proteomes" id="UP000317214">
    <property type="component" value="Chromosome"/>
</dbReference>
<evidence type="ECO:0000313" key="4">
    <source>
        <dbReference type="Proteomes" id="UP000317214"/>
    </source>
</evidence>
<feature type="active site" description="Tele-phosphohistidine intermediate" evidence="1">
    <location>
        <position position="34"/>
    </location>
</feature>
<dbReference type="AlphaFoldDB" id="A0A4Y6V5N2"/>
<dbReference type="InterPro" id="IPR013078">
    <property type="entry name" value="His_Pase_superF_clade-1"/>
</dbReference>
<dbReference type="InterPro" id="IPR050275">
    <property type="entry name" value="PGM_Phosphatase"/>
</dbReference>
<evidence type="ECO:0000256" key="1">
    <source>
        <dbReference type="PIRSR" id="PIRSR613078-1"/>
    </source>
</evidence>
<proteinExistence type="predicted"/>
<dbReference type="RefSeq" id="WP_141493086.1">
    <property type="nucleotide sequence ID" value="NZ_CP032485.1"/>
</dbReference>